<keyword evidence="2" id="KW-1185">Reference proteome</keyword>
<accession>A0A853AN71</accession>
<dbReference type="RefSeq" id="WP_179716485.1">
    <property type="nucleotide sequence ID" value="NZ_BAABFH010000001.1"/>
</dbReference>
<reference evidence="1 2" key="1">
    <citation type="submission" date="2020-07" db="EMBL/GenBank/DDBJ databases">
        <title>Sequencing the genomes of 1000 actinobacteria strains.</title>
        <authorList>
            <person name="Klenk H.-P."/>
        </authorList>
    </citation>
    <scope>NUCLEOTIDE SEQUENCE [LARGE SCALE GENOMIC DNA]</scope>
    <source>
        <strain evidence="1 2">DSM 44065</strain>
    </source>
</reference>
<sequence length="151" mass="16606">MDIDQFLLTAARYRLDMADADELIAAATDLADVPDAPKDLLEISALTPVDTRREDLQPLVDQVLVSLGAQRLDDRAAATTVARGVATAIRTEQVEPYDGARQLWRLARKVPAVEPLLTGFIHLASEWEDVSDQRAEIDADIKSEASKLEQP</sequence>
<organism evidence="1 2">
    <name type="scientific">Saccharopolyspora hordei</name>
    <dbReference type="NCBI Taxonomy" id="1838"/>
    <lineage>
        <taxon>Bacteria</taxon>
        <taxon>Bacillati</taxon>
        <taxon>Actinomycetota</taxon>
        <taxon>Actinomycetes</taxon>
        <taxon>Pseudonocardiales</taxon>
        <taxon>Pseudonocardiaceae</taxon>
        <taxon>Saccharopolyspora</taxon>
    </lineage>
</organism>
<proteinExistence type="predicted"/>
<comment type="caution">
    <text evidence="1">The sequence shown here is derived from an EMBL/GenBank/DDBJ whole genome shotgun (WGS) entry which is preliminary data.</text>
</comment>
<evidence type="ECO:0000313" key="2">
    <source>
        <dbReference type="Proteomes" id="UP000587002"/>
    </source>
</evidence>
<gene>
    <name evidence="1" type="ORF">HNR68_000077</name>
</gene>
<evidence type="ECO:0000313" key="1">
    <source>
        <dbReference type="EMBL" id="NYI81447.1"/>
    </source>
</evidence>
<dbReference type="AlphaFoldDB" id="A0A853AN71"/>
<dbReference type="Proteomes" id="UP000587002">
    <property type="component" value="Unassembled WGS sequence"/>
</dbReference>
<dbReference type="EMBL" id="JACCFJ010000001">
    <property type="protein sequence ID" value="NYI81447.1"/>
    <property type="molecule type" value="Genomic_DNA"/>
</dbReference>
<protein>
    <submittedName>
        <fullName evidence="1">Uncharacterized protein</fullName>
    </submittedName>
</protein>
<name>A0A853AN71_9PSEU</name>